<dbReference type="AlphaFoldDB" id="A0A4D6KTH3"/>
<protein>
    <submittedName>
        <fullName evidence="1">Uncharacterized protein</fullName>
    </submittedName>
</protein>
<dbReference type="Proteomes" id="UP000501690">
    <property type="component" value="Linkage Group LG1"/>
</dbReference>
<sequence length="484" mass="55869">MDGLREKFDIIDERLRANQRCKDIEQEWYGNDKVLYTMMEDASNNNFVELLGIFNTTLKCHLRFAEILEFRALRHEIEDMLLKLAIRDDQMSEDLSQLMKDKSMEATSEKLMKAIVEQRDEMIMLRSMNQRMEQLSTDVNEYTIQMLYQPTPESHHIDISTDRYNDAHSNMSTDGHINFTKDVADEEIEDSHTNISTNGYVDDARCEYKVFSVNDDRSTNDLFHEQSYENNTMEDPSEVEEPTIFEDAIEAYTTTTSLVNDKALESITSDENVCSQDEIMRITDDPVNHPNALDDAEIELKSHVPYIKFVDVNDENRFSLVIFVDMAAEKEDRLLQKEKSEVPGLNCEETKREDIGDHWELSSNPPISKRIQQPPSGLLIAARRHMYKVLGFLGRNRLAAHSQPPGDARGFYQFPGFWMKGLAVLIKKPCDMSDRVGTIRIIDFMYVKFRENWENNWTLVGAMQKSGISRIDALPGGAGLVVRR</sequence>
<evidence type="ECO:0000313" key="2">
    <source>
        <dbReference type="Proteomes" id="UP000501690"/>
    </source>
</evidence>
<gene>
    <name evidence="1" type="ORF">DEO72_LG1g2725</name>
</gene>
<organism evidence="1 2">
    <name type="scientific">Vigna unguiculata</name>
    <name type="common">Cowpea</name>
    <dbReference type="NCBI Taxonomy" id="3917"/>
    <lineage>
        <taxon>Eukaryota</taxon>
        <taxon>Viridiplantae</taxon>
        <taxon>Streptophyta</taxon>
        <taxon>Embryophyta</taxon>
        <taxon>Tracheophyta</taxon>
        <taxon>Spermatophyta</taxon>
        <taxon>Magnoliopsida</taxon>
        <taxon>eudicotyledons</taxon>
        <taxon>Gunneridae</taxon>
        <taxon>Pentapetalae</taxon>
        <taxon>rosids</taxon>
        <taxon>fabids</taxon>
        <taxon>Fabales</taxon>
        <taxon>Fabaceae</taxon>
        <taxon>Papilionoideae</taxon>
        <taxon>50 kb inversion clade</taxon>
        <taxon>NPAAA clade</taxon>
        <taxon>indigoferoid/millettioid clade</taxon>
        <taxon>Phaseoleae</taxon>
        <taxon>Vigna</taxon>
    </lineage>
</organism>
<evidence type="ECO:0000313" key="1">
    <source>
        <dbReference type="EMBL" id="QCD79087.1"/>
    </source>
</evidence>
<reference evidence="1 2" key="1">
    <citation type="submission" date="2019-04" db="EMBL/GenBank/DDBJ databases">
        <title>An improved genome assembly and genetic linkage map for asparagus bean, Vigna unguiculata ssp. sesquipedialis.</title>
        <authorList>
            <person name="Xia Q."/>
            <person name="Zhang R."/>
            <person name="Dong Y."/>
        </authorList>
    </citation>
    <scope>NUCLEOTIDE SEQUENCE [LARGE SCALE GENOMIC DNA]</scope>
    <source>
        <tissue evidence="1">Leaf</tissue>
    </source>
</reference>
<keyword evidence="2" id="KW-1185">Reference proteome</keyword>
<proteinExistence type="predicted"/>
<dbReference type="EMBL" id="CP039345">
    <property type="protein sequence ID" value="QCD79087.1"/>
    <property type="molecule type" value="Genomic_DNA"/>
</dbReference>
<accession>A0A4D6KTH3</accession>
<name>A0A4D6KTH3_VIGUN</name>